<keyword evidence="3" id="KW-0813">Transport</keyword>
<dbReference type="AlphaFoldDB" id="M9RBK5"/>
<comment type="subcellular location">
    <subcellularLocation>
        <location evidence="1 8">Cell membrane</location>
        <topology evidence="1 8">Multi-pass membrane protein</topology>
    </subcellularLocation>
</comment>
<evidence type="ECO:0000256" key="2">
    <source>
        <dbReference type="ARBA" id="ARBA00009142"/>
    </source>
</evidence>
<feature type="transmembrane region" description="Helical" evidence="8">
    <location>
        <begin position="96"/>
        <end position="115"/>
    </location>
</feature>
<accession>M9RBK5</accession>
<keyword evidence="6 8" id="KW-1133">Transmembrane helix</keyword>
<comment type="similarity">
    <text evidence="2 8">Belongs to the 4-toluene sulfonate uptake permease (TSUP) (TC 2.A.102) family.</text>
</comment>
<feature type="transmembrane region" description="Helical" evidence="8">
    <location>
        <begin position="71"/>
        <end position="90"/>
    </location>
</feature>
<keyword evidence="7 8" id="KW-0472">Membrane</keyword>
<feature type="transmembrane region" description="Helical" evidence="8">
    <location>
        <begin position="223"/>
        <end position="242"/>
    </location>
</feature>
<dbReference type="HOGENOM" id="CLU_054750_0_1_5"/>
<keyword evidence="5 8" id="KW-0812">Transmembrane</keyword>
<dbReference type="OrthoDB" id="7028171at2"/>
<evidence type="ECO:0000313" key="10">
    <source>
        <dbReference type="Proteomes" id="UP000005307"/>
    </source>
</evidence>
<dbReference type="PANTHER" id="PTHR30269">
    <property type="entry name" value="TRANSMEMBRANE PROTEIN YFCA"/>
    <property type="match status" value="1"/>
</dbReference>
<evidence type="ECO:0000256" key="5">
    <source>
        <dbReference type="ARBA" id="ARBA00022692"/>
    </source>
</evidence>
<name>M9RBK5_9RHOB</name>
<feature type="transmembrane region" description="Helical" evidence="8">
    <location>
        <begin position="30"/>
        <end position="59"/>
    </location>
</feature>
<feature type="transmembrane region" description="Helical" evidence="8">
    <location>
        <begin position="164"/>
        <end position="187"/>
    </location>
</feature>
<gene>
    <name evidence="9" type="ORF">OAN307_c41540</name>
</gene>
<dbReference type="KEGG" id="oat:OAN307_c41540"/>
<dbReference type="eggNOG" id="COG0730">
    <property type="taxonomic scope" value="Bacteria"/>
</dbReference>
<feature type="transmembrane region" description="Helical" evidence="8">
    <location>
        <begin position="199"/>
        <end position="217"/>
    </location>
</feature>
<keyword evidence="4 8" id="KW-1003">Cell membrane</keyword>
<evidence type="ECO:0000256" key="7">
    <source>
        <dbReference type="ARBA" id="ARBA00023136"/>
    </source>
</evidence>
<dbReference type="GO" id="GO:0005886">
    <property type="term" value="C:plasma membrane"/>
    <property type="evidence" value="ECO:0007669"/>
    <property type="project" value="UniProtKB-SubCell"/>
</dbReference>
<dbReference type="InterPro" id="IPR052017">
    <property type="entry name" value="TSUP"/>
</dbReference>
<dbReference type="RefSeq" id="WP_015501475.1">
    <property type="nucleotide sequence ID" value="NC_020911.1"/>
</dbReference>
<evidence type="ECO:0000256" key="8">
    <source>
        <dbReference type="RuleBase" id="RU363041"/>
    </source>
</evidence>
<sequence>MDGTLFWSLAVVAAVCTGLSKGGLPAFSMLAVPVLSLVISPVTAAGLLLPVFLFSDIFGVWAYRHQFRRDLLKIAAVGTIFGCSIGWATAEIVSENLVRVLIGVIGALFALNFLLRHRADAAPRAPTWARGVFWTTIAGFTSFVSHAGAPPWQIWTMPMGLTKLAFAGTTTIVFAMMNLTKVVPYYFLGQFDPQNLRVAAMLLAPAVIGVYVGYRLIRVLPDKVFFGIVTWALLAISCKLIWDGVLG</sequence>
<evidence type="ECO:0000256" key="4">
    <source>
        <dbReference type="ARBA" id="ARBA00022475"/>
    </source>
</evidence>
<proteinExistence type="inferred from homology"/>
<keyword evidence="10" id="KW-1185">Reference proteome</keyword>
<evidence type="ECO:0000256" key="3">
    <source>
        <dbReference type="ARBA" id="ARBA00022448"/>
    </source>
</evidence>
<dbReference type="EMBL" id="CP003740">
    <property type="protein sequence ID" value="AGI69552.1"/>
    <property type="molecule type" value="Genomic_DNA"/>
</dbReference>
<dbReference type="InterPro" id="IPR002781">
    <property type="entry name" value="TM_pro_TauE-like"/>
</dbReference>
<evidence type="ECO:0000256" key="6">
    <source>
        <dbReference type="ARBA" id="ARBA00022989"/>
    </source>
</evidence>
<protein>
    <recommendedName>
        <fullName evidence="8">Probable membrane transporter protein</fullName>
    </recommendedName>
</protein>
<dbReference type="Proteomes" id="UP000005307">
    <property type="component" value="Chromosome"/>
</dbReference>
<evidence type="ECO:0000313" key="9">
    <source>
        <dbReference type="EMBL" id="AGI69552.1"/>
    </source>
</evidence>
<dbReference type="Pfam" id="PF01925">
    <property type="entry name" value="TauE"/>
    <property type="match status" value="1"/>
</dbReference>
<dbReference type="PANTHER" id="PTHR30269:SF37">
    <property type="entry name" value="MEMBRANE TRANSPORTER PROTEIN"/>
    <property type="match status" value="1"/>
</dbReference>
<organism evidence="9 10">
    <name type="scientific">Octadecabacter antarcticus 307</name>
    <dbReference type="NCBI Taxonomy" id="391626"/>
    <lineage>
        <taxon>Bacteria</taxon>
        <taxon>Pseudomonadati</taxon>
        <taxon>Pseudomonadota</taxon>
        <taxon>Alphaproteobacteria</taxon>
        <taxon>Rhodobacterales</taxon>
        <taxon>Roseobacteraceae</taxon>
        <taxon>Octadecabacter</taxon>
    </lineage>
</organism>
<evidence type="ECO:0000256" key="1">
    <source>
        <dbReference type="ARBA" id="ARBA00004651"/>
    </source>
</evidence>
<reference evidence="9 10" key="1">
    <citation type="journal article" date="2013" name="PLoS ONE">
        <title>Poles Apart: Arctic and Antarctic Octadecabacter strains Share High Genome Plasticity and a New Type of Xanthorhodopsin.</title>
        <authorList>
            <person name="Vollmers J."/>
            <person name="Voget S."/>
            <person name="Dietrich S."/>
            <person name="Gollnow K."/>
            <person name="Smits M."/>
            <person name="Meyer K."/>
            <person name="Brinkhoff T."/>
            <person name="Simon M."/>
            <person name="Daniel R."/>
        </authorList>
    </citation>
    <scope>NUCLEOTIDE SEQUENCE [LARGE SCALE GENOMIC DNA]</scope>
    <source>
        <strain evidence="9 10">307</strain>
    </source>
</reference>